<dbReference type="InterPro" id="IPR017927">
    <property type="entry name" value="FAD-bd_FR_type"/>
</dbReference>
<dbReference type="PROSITE" id="PS51384">
    <property type="entry name" value="FAD_FR"/>
    <property type="match status" value="1"/>
</dbReference>
<reference evidence="9" key="1">
    <citation type="submission" date="2016-03" db="EMBL/GenBank/DDBJ databases">
        <title>Draft genome sequence of Rosellinia necatrix.</title>
        <authorList>
            <person name="Kanematsu S."/>
        </authorList>
    </citation>
    <scope>NUCLEOTIDE SEQUENCE [LARGE SCALE GENOMIC DNA]</scope>
    <source>
        <strain evidence="9">W97</strain>
    </source>
</reference>
<feature type="compositionally biased region" description="Low complexity" evidence="7">
    <location>
        <begin position="66"/>
        <end position="75"/>
    </location>
</feature>
<evidence type="ECO:0000256" key="6">
    <source>
        <dbReference type="PIRSR" id="PIRSR601834-1"/>
    </source>
</evidence>
<feature type="binding site" evidence="6">
    <location>
        <position position="261"/>
    </location>
    <ligand>
        <name>FAD</name>
        <dbReference type="ChEBI" id="CHEBI:57692"/>
    </ligand>
</feature>
<dbReference type="SUPFAM" id="SSF52343">
    <property type="entry name" value="Ferredoxin reductase-like, C-terminal NADP-linked domain"/>
    <property type="match status" value="1"/>
</dbReference>
<comment type="cofactor">
    <cofactor evidence="1 6">
        <name>FAD</name>
        <dbReference type="ChEBI" id="CHEBI:57692"/>
    </cofactor>
</comment>
<dbReference type="OrthoDB" id="10253744at2759"/>
<dbReference type="GO" id="GO:0005739">
    <property type="term" value="C:mitochondrion"/>
    <property type="evidence" value="ECO:0007669"/>
    <property type="project" value="TreeGrafter"/>
</dbReference>
<feature type="compositionally biased region" description="Pro residues" evidence="7">
    <location>
        <begin position="76"/>
        <end position="85"/>
    </location>
</feature>
<protein>
    <submittedName>
        <fullName evidence="9">Putative fmi1 protein</fullName>
    </submittedName>
</protein>
<organism evidence="9">
    <name type="scientific">Rosellinia necatrix</name>
    <name type="common">White root-rot fungus</name>
    <dbReference type="NCBI Taxonomy" id="77044"/>
    <lineage>
        <taxon>Eukaryota</taxon>
        <taxon>Fungi</taxon>
        <taxon>Dikarya</taxon>
        <taxon>Ascomycota</taxon>
        <taxon>Pezizomycotina</taxon>
        <taxon>Sordariomycetes</taxon>
        <taxon>Xylariomycetidae</taxon>
        <taxon>Xylariales</taxon>
        <taxon>Xylariaceae</taxon>
        <taxon>Rosellinia</taxon>
    </lineage>
</organism>
<dbReference type="Gene3D" id="3.40.50.80">
    <property type="entry name" value="Nucleotide-binding domain of ferredoxin-NADP reductase (FNR) module"/>
    <property type="match status" value="1"/>
</dbReference>
<feature type="compositionally biased region" description="Polar residues" evidence="7">
    <location>
        <begin position="211"/>
        <end position="222"/>
    </location>
</feature>
<feature type="region of interest" description="Disordered" evidence="7">
    <location>
        <begin position="207"/>
        <end position="253"/>
    </location>
</feature>
<keyword evidence="3 6" id="KW-0285">Flavoprotein</keyword>
<keyword evidence="4 6" id="KW-0274">FAD</keyword>
<feature type="region of interest" description="Disordered" evidence="7">
    <location>
        <begin position="1"/>
        <end position="24"/>
    </location>
</feature>
<keyword evidence="10" id="KW-1185">Reference proteome</keyword>
<comment type="similarity">
    <text evidence="2">Belongs to the flavoprotein pyridine nucleotide cytochrome reductase family.</text>
</comment>
<dbReference type="InterPro" id="IPR039261">
    <property type="entry name" value="FNR_nucleotide-bd"/>
</dbReference>
<evidence type="ECO:0000259" key="8">
    <source>
        <dbReference type="PROSITE" id="PS51384"/>
    </source>
</evidence>
<evidence type="ECO:0000313" key="10">
    <source>
        <dbReference type="Proteomes" id="UP000054516"/>
    </source>
</evidence>
<accession>A0A1W2TQN1</accession>
<dbReference type="PANTHER" id="PTHR19370">
    <property type="entry name" value="NADH-CYTOCHROME B5 REDUCTASE"/>
    <property type="match status" value="1"/>
</dbReference>
<dbReference type="GO" id="GO:0016491">
    <property type="term" value="F:oxidoreductase activity"/>
    <property type="evidence" value="ECO:0007669"/>
    <property type="project" value="UniProtKB-KW"/>
</dbReference>
<evidence type="ECO:0000256" key="5">
    <source>
        <dbReference type="ARBA" id="ARBA00023002"/>
    </source>
</evidence>
<evidence type="ECO:0000256" key="7">
    <source>
        <dbReference type="SAM" id="MobiDB-lite"/>
    </source>
</evidence>
<dbReference type="Proteomes" id="UP000054516">
    <property type="component" value="Unassembled WGS sequence"/>
</dbReference>
<evidence type="ECO:0000256" key="2">
    <source>
        <dbReference type="ARBA" id="ARBA00006105"/>
    </source>
</evidence>
<feature type="region of interest" description="Disordered" evidence="7">
    <location>
        <begin position="41"/>
        <end position="88"/>
    </location>
</feature>
<dbReference type="InterPro" id="IPR001834">
    <property type="entry name" value="CBR-like"/>
</dbReference>
<sequence>MHSNAMRWLGRTRGPRGGARAFPFPNNSRVLISRPYIGPNLTNTRVQASSPRRTLCGSSTSRAKEPPSSSSGCAPSLPPPSPNPAEAPNVPFQSPQWVFLGLLFVASAGTAYLYRRQSTSPDGDVINASTFTAFTITDREQVSPSAFIITLRPSAWVDPPELESRRVGQHDVLPGFPSARIREAWRHGLWSVEIKQPQLQIARHYTPLPPLSTSAHSPSIRSENPPGDGGGNADEAQAMASENSGQQGDDEQDWQEDLRILIRRLDGGEMSNYLSRQRVGDTIWLRGPHLGFDIPRRLGAGGDPDGNGEADGIGHQRGVVFLAGGTGIAPALQIAHKLLQDNAPNDNGRVQSRISILWANRWSADALGRDQAPSIQQKSDSWFRFWGGKEHGSSAHVQEGRKQPNGEPVSSLALQIRDLERRHPTQFDISYFIDNEGSFIKTHNVEAALAITASSGSSGARGPSSSSPSANASVNESCMWHSARAVELLPDDNDTSRCSASDPACACTCREKAAVETPPMRPGVNLVCVSGPDGFIGAYAGAKRWHDGNEMQGPVRGLLGAIRNDKGMKAGDWLVLKL</sequence>
<feature type="binding site" evidence="6">
    <location>
        <position position="270"/>
    </location>
    <ligand>
        <name>FAD</name>
        <dbReference type="ChEBI" id="CHEBI:57692"/>
    </ligand>
</feature>
<name>A0A1W2TQN1_ROSNE</name>
<dbReference type="SUPFAM" id="SSF63380">
    <property type="entry name" value="Riboflavin synthase domain-like"/>
    <property type="match status" value="1"/>
</dbReference>
<evidence type="ECO:0000256" key="1">
    <source>
        <dbReference type="ARBA" id="ARBA00001974"/>
    </source>
</evidence>
<dbReference type="AlphaFoldDB" id="A0A1W2TQN1"/>
<dbReference type="InterPro" id="IPR017938">
    <property type="entry name" value="Riboflavin_synthase-like_b-brl"/>
</dbReference>
<dbReference type="Gene3D" id="2.40.30.10">
    <property type="entry name" value="Translation factors"/>
    <property type="match status" value="1"/>
</dbReference>
<feature type="binding site" evidence="6">
    <location>
        <position position="271"/>
    </location>
    <ligand>
        <name>FAD</name>
        <dbReference type="ChEBI" id="CHEBI:57692"/>
    </ligand>
</feature>
<feature type="compositionally biased region" description="Polar residues" evidence="7">
    <location>
        <begin position="41"/>
        <end position="61"/>
    </location>
</feature>
<dbReference type="PANTHER" id="PTHR19370:SF189">
    <property type="entry name" value="CYTOCHROME C MITOCHONDRIAL IMPORT FACTOR CYC2"/>
    <property type="match status" value="1"/>
</dbReference>
<gene>
    <name evidence="9" type="ORF">SAMD00023353_4700240</name>
</gene>
<evidence type="ECO:0000256" key="3">
    <source>
        <dbReference type="ARBA" id="ARBA00022630"/>
    </source>
</evidence>
<feature type="domain" description="FAD-binding FR-type" evidence="8">
    <location>
        <begin position="129"/>
        <end position="295"/>
    </location>
</feature>
<dbReference type="InterPro" id="IPR001433">
    <property type="entry name" value="OxRdtase_FAD/NAD-bd"/>
</dbReference>
<dbReference type="EMBL" id="DF977492">
    <property type="protein sequence ID" value="GAP90774.1"/>
    <property type="molecule type" value="Genomic_DNA"/>
</dbReference>
<evidence type="ECO:0000313" key="9">
    <source>
        <dbReference type="EMBL" id="GAP90774.1"/>
    </source>
</evidence>
<proteinExistence type="inferred from homology"/>
<dbReference type="STRING" id="77044.A0A1W2TQN1"/>
<evidence type="ECO:0000256" key="4">
    <source>
        <dbReference type="ARBA" id="ARBA00022827"/>
    </source>
</evidence>
<dbReference type="GO" id="GO:0016020">
    <property type="term" value="C:membrane"/>
    <property type="evidence" value="ECO:0007669"/>
    <property type="project" value="UniProtKB-SubCell"/>
</dbReference>
<dbReference type="Pfam" id="PF00175">
    <property type="entry name" value="NAD_binding_1"/>
    <property type="match status" value="1"/>
</dbReference>
<keyword evidence="5" id="KW-0560">Oxidoreductase</keyword>